<keyword evidence="2" id="KW-1185">Reference proteome</keyword>
<reference evidence="2" key="1">
    <citation type="submission" date="2016-10" db="EMBL/GenBank/DDBJ databases">
        <authorList>
            <person name="Varghese N."/>
            <person name="Submissions S."/>
        </authorList>
    </citation>
    <scope>NUCLEOTIDE SEQUENCE [LARGE SCALE GENOMIC DNA]</scope>
    <source>
        <strain evidence="2">DSM 22703</strain>
    </source>
</reference>
<dbReference type="EMBL" id="FMXE01000039">
    <property type="protein sequence ID" value="SDA94365.1"/>
    <property type="molecule type" value="Genomic_DNA"/>
</dbReference>
<organism evidence="1 2">
    <name type="scientific">Algoriphagus alkaliphilus</name>
    <dbReference type="NCBI Taxonomy" id="279824"/>
    <lineage>
        <taxon>Bacteria</taxon>
        <taxon>Pseudomonadati</taxon>
        <taxon>Bacteroidota</taxon>
        <taxon>Cytophagia</taxon>
        <taxon>Cytophagales</taxon>
        <taxon>Cyclobacteriaceae</taxon>
        <taxon>Algoriphagus</taxon>
    </lineage>
</organism>
<protein>
    <submittedName>
        <fullName evidence="1">Uncharacterized protein</fullName>
    </submittedName>
</protein>
<accession>A0A1G5ZIE2</accession>
<proteinExistence type="predicted"/>
<evidence type="ECO:0000313" key="2">
    <source>
        <dbReference type="Proteomes" id="UP000198756"/>
    </source>
</evidence>
<sequence length="50" mass="5595">MKLKALNLTDFKPFMTKVIFSNPKIQELGIDKNSSAKSLNAEGIITQNKK</sequence>
<gene>
    <name evidence="1" type="ORF">SAMN03080617_03899</name>
</gene>
<dbReference type="AlphaFoldDB" id="A0A1G5ZIE2"/>
<evidence type="ECO:0000313" key="1">
    <source>
        <dbReference type="EMBL" id="SDA94365.1"/>
    </source>
</evidence>
<dbReference type="Proteomes" id="UP000198756">
    <property type="component" value="Unassembled WGS sequence"/>
</dbReference>
<name>A0A1G5ZIE2_9BACT</name>